<proteinExistence type="inferred from homology"/>
<keyword evidence="3 4" id="KW-0418">Kinase</keyword>
<dbReference type="InterPro" id="IPR036129">
    <property type="entry name" value="Glycerate_kinase_sf"/>
</dbReference>
<dbReference type="SUPFAM" id="SSF110738">
    <property type="entry name" value="Glycerate kinase I"/>
    <property type="match status" value="1"/>
</dbReference>
<keyword evidence="2 4" id="KW-0808">Transferase</keyword>
<dbReference type="NCBIfam" id="TIGR00045">
    <property type="entry name" value="glycerate kinase"/>
    <property type="match status" value="1"/>
</dbReference>
<keyword evidence="7" id="KW-1185">Reference proteome</keyword>
<dbReference type="Pfam" id="PF02595">
    <property type="entry name" value="Gly_kinase"/>
    <property type="match status" value="1"/>
</dbReference>
<evidence type="ECO:0000256" key="3">
    <source>
        <dbReference type="ARBA" id="ARBA00022777"/>
    </source>
</evidence>
<dbReference type="PIRSF" id="PIRSF006078">
    <property type="entry name" value="GlxK"/>
    <property type="match status" value="1"/>
</dbReference>
<comment type="caution">
    <text evidence="6">The sequence shown here is derived from an EMBL/GenBank/DDBJ whole genome shotgun (WGS) entry which is preliminary data.</text>
</comment>
<dbReference type="GO" id="GO:0016301">
    <property type="term" value="F:kinase activity"/>
    <property type="evidence" value="ECO:0007669"/>
    <property type="project" value="UniProtKB-KW"/>
</dbReference>
<evidence type="ECO:0000313" key="7">
    <source>
        <dbReference type="Proteomes" id="UP000806528"/>
    </source>
</evidence>
<gene>
    <name evidence="6" type="ORF">IDM40_06785</name>
</gene>
<feature type="region of interest" description="Disordered" evidence="5">
    <location>
        <begin position="385"/>
        <end position="406"/>
    </location>
</feature>
<dbReference type="InterPro" id="IPR018193">
    <property type="entry name" value="Glyc_kinase_flavodox-like_fold"/>
</dbReference>
<organism evidence="6 7">
    <name type="scientific">Nocardiopsis coralli</name>
    <dbReference type="NCBI Taxonomy" id="2772213"/>
    <lineage>
        <taxon>Bacteria</taxon>
        <taxon>Bacillati</taxon>
        <taxon>Actinomycetota</taxon>
        <taxon>Actinomycetes</taxon>
        <taxon>Streptosporangiales</taxon>
        <taxon>Nocardiopsidaceae</taxon>
        <taxon>Nocardiopsis</taxon>
    </lineage>
</organism>
<evidence type="ECO:0000313" key="6">
    <source>
        <dbReference type="EMBL" id="MBE2998413.1"/>
    </source>
</evidence>
<comment type="similarity">
    <text evidence="1 4">Belongs to the glycerate kinase type-1 family.</text>
</comment>
<dbReference type="Proteomes" id="UP000806528">
    <property type="component" value="Unassembled WGS sequence"/>
</dbReference>
<dbReference type="PANTHER" id="PTHR21599">
    <property type="entry name" value="GLYCERATE KINASE"/>
    <property type="match status" value="1"/>
</dbReference>
<dbReference type="Gene3D" id="3.40.50.10350">
    <property type="entry name" value="Glycerate kinase, domain 1"/>
    <property type="match status" value="1"/>
</dbReference>
<dbReference type="PANTHER" id="PTHR21599:SF0">
    <property type="entry name" value="GLYCERATE KINASE"/>
    <property type="match status" value="1"/>
</dbReference>
<evidence type="ECO:0000256" key="2">
    <source>
        <dbReference type="ARBA" id="ARBA00022679"/>
    </source>
</evidence>
<reference evidence="6 7" key="1">
    <citation type="submission" date="2020-09" db="EMBL/GenBank/DDBJ databases">
        <title>Diversity and distribution of actinomycetes associated with coral in the coast of Hainan.</title>
        <authorList>
            <person name="Li F."/>
        </authorList>
    </citation>
    <scope>NUCLEOTIDE SEQUENCE [LARGE SCALE GENOMIC DNA]</scope>
    <source>
        <strain evidence="6 7">HNM0947</strain>
    </source>
</reference>
<evidence type="ECO:0000256" key="1">
    <source>
        <dbReference type="ARBA" id="ARBA00006284"/>
    </source>
</evidence>
<dbReference type="EMBL" id="JADBGI010000005">
    <property type="protein sequence ID" value="MBE2998413.1"/>
    <property type="molecule type" value="Genomic_DNA"/>
</dbReference>
<dbReference type="Gene3D" id="3.90.1510.10">
    <property type="entry name" value="Glycerate kinase, domain 2"/>
    <property type="match status" value="1"/>
</dbReference>
<evidence type="ECO:0000256" key="5">
    <source>
        <dbReference type="SAM" id="MobiDB-lite"/>
    </source>
</evidence>
<dbReference type="InterPro" id="IPR018197">
    <property type="entry name" value="Glycerate_kinase_RE-like"/>
</dbReference>
<name>A0ABR9P3J8_9ACTN</name>
<evidence type="ECO:0000256" key="4">
    <source>
        <dbReference type="PIRNR" id="PIRNR006078"/>
    </source>
</evidence>
<dbReference type="InterPro" id="IPR004381">
    <property type="entry name" value="Glycerate_kinase"/>
</dbReference>
<accession>A0ABR9P3J8</accession>
<sequence>MRILVAPSGFKESLDATEVSAAIAEGAVRAVPDAVIDTAPMVDGGEGTAASLARSTGGRLVHTTVEGPVGTPVESHFAVLGGPGPRTAVVEMAAAAGLRLVPRHLRDLGRTSTYGVGTLIAAALDEGCERIIVGCGDSGTNDGGAGMLQALGVGLLDRDGAPIGRGGGELARLDRIDASGLDPRVRHTSVVLACNPFNLLTGPKGVARVFGPQKGATPEQVRCLDAALEHWGDLLSAHAGTDVRTAPGSGASGGLGAGAAAVLGARLVPRFEVLTGSLDLDRRIAEADLVITAEGAIDDQTPKGKVPAEVARRAKLQNTPVVALAGTVGRGADLNHAAGIDAILGILAAPLDLAGAIEQAVPLTADAAERVLRMILVGASLGSPGSGAPWLASPDSHRTPGAALGG</sequence>
<protein>
    <submittedName>
        <fullName evidence="6">Glycerate kinase</fullName>
    </submittedName>
</protein>